<protein>
    <submittedName>
        <fullName evidence="1">Uncharacterized protein</fullName>
    </submittedName>
</protein>
<dbReference type="Proteomes" id="UP000324832">
    <property type="component" value="Unassembled WGS sequence"/>
</dbReference>
<keyword evidence="2" id="KW-1185">Reference proteome</keyword>
<reference evidence="1 2" key="1">
    <citation type="submission" date="2017-07" db="EMBL/GenBank/DDBJ databases">
        <authorList>
            <person name="Talla V."/>
            <person name="Backstrom N."/>
        </authorList>
    </citation>
    <scope>NUCLEOTIDE SEQUENCE [LARGE SCALE GENOMIC DNA]</scope>
</reference>
<gene>
    <name evidence="1" type="ORF">LSINAPIS_LOCUS445</name>
</gene>
<evidence type="ECO:0000313" key="1">
    <source>
        <dbReference type="EMBL" id="VVC86667.1"/>
    </source>
</evidence>
<dbReference type="EMBL" id="FZQP02000005">
    <property type="protein sequence ID" value="VVC86667.1"/>
    <property type="molecule type" value="Genomic_DNA"/>
</dbReference>
<organism evidence="1 2">
    <name type="scientific">Leptidea sinapis</name>
    <dbReference type="NCBI Taxonomy" id="189913"/>
    <lineage>
        <taxon>Eukaryota</taxon>
        <taxon>Metazoa</taxon>
        <taxon>Ecdysozoa</taxon>
        <taxon>Arthropoda</taxon>
        <taxon>Hexapoda</taxon>
        <taxon>Insecta</taxon>
        <taxon>Pterygota</taxon>
        <taxon>Neoptera</taxon>
        <taxon>Endopterygota</taxon>
        <taxon>Lepidoptera</taxon>
        <taxon>Glossata</taxon>
        <taxon>Ditrysia</taxon>
        <taxon>Papilionoidea</taxon>
        <taxon>Pieridae</taxon>
        <taxon>Dismorphiinae</taxon>
        <taxon>Leptidea</taxon>
    </lineage>
</organism>
<accession>A0A5E4PNM4</accession>
<sequence length="93" mass="10458">MQTLAAGLKLAAHNYRDRTLQPTPQVRNVPAPARLRRHARALRQDPCQMAAIEELFGDVKECERRYMSAQVLLHSLTGMQYKGGSIASRGRAR</sequence>
<proteinExistence type="predicted"/>
<evidence type="ECO:0000313" key="2">
    <source>
        <dbReference type="Proteomes" id="UP000324832"/>
    </source>
</evidence>
<dbReference type="AlphaFoldDB" id="A0A5E4PNM4"/>
<name>A0A5E4PNM4_9NEOP</name>